<dbReference type="SUPFAM" id="SSF141523">
    <property type="entry name" value="L,D-transpeptidase catalytic domain-like"/>
    <property type="match status" value="1"/>
</dbReference>
<dbReference type="GO" id="GO:0071972">
    <property type="term" value="F:peptidoglycan L,D-transpeptidase activity"/>
    <property type="evidence" value="ECO:0007669"/>
    <property type="project" value="TreeGrafter"/>
</dbReference>
<evidence type="ECO:0000256" key="1">
    <source>
        <dbReference type="ARBA" id="ARBA00004752"/>
    </source>
</evidence>
<evidence type="ECO:0000259" key="9">
    <source>
        <dbReference type="PROSITE" id="PS52029"/>
    </source>
</evidence>
<feature type="active site" description="Proton donor/acceptor" evidence="6">
    <location>
        <position position="281"/>
    </location>
</feature>
<dbReference type="InterPro" id="IPR038063">
    <property type="entry name" value="Transpep_catalytic_dom"/>
</dbReference>
<feature type="compositionally biased region" description="Basic and acidic residues" evidence="7">
    <location>
        <begin position="113"/>
        <end position="122"/>
    </location>
</feature>
<dbReference type="InterPro" id="IPR005490">
    <property type="entry name" value="LD_TPept_cat_dom"/>
</dbReference>
<dbReference type="GO" id="GO:0071555">
    <property type="term" value="P:cell wall organization"/>
    <property type="evidence" value="ECO:0007669"/>
    <property type="project" value="UniProtKB-UniRule"/>
</dbReference>
<dbReference type="PANTHER" id="PTHR30582">
    <property type="entry name" value="L,D-TRANSPEPTIDASE"/>
    <property type="match status" value="1"/>
</dbReference>
<dbReference type="EMBL" id="PGTZ01000006">
    <property type="protein sequence ID" value="PJI94946.1"/>
    <property type="molecule type" value="Genomic_DNA"/>
</dbReference>
<dbReference type="Pfam" id="PF03734">
    <property type="entry name" value="YkuD"/>
    <property type="match status" value="1"/>
</dbReference>
<dbReference type="AlphaFoldDB" id="A0A2M8WVM0"/>
<evidence type="ECO:0000256" key="3">
    <source>
        <dbReference type="ARBA" id="ARBA00022960"/>
    </source>
</evidence>
<gene>
    <name evidence="10" type="ORF">CLV34_0795</name>
</gene>
<feature type="signal peptide" evidence="8">
    <location>
        <begin position="1"/>
        <end position="29"/>
    </location>
</feature>
<evidence type="ECO:0000256" key="8">
    <source>
        <dbReference type="SAM" id="SignalP"/>
    </source>
</evidence>
<dbReference type="GO" id="GO:0008360">
    <property type="term" value="P:regulation of cell shape"/>
    <property type="evidence" value="ECO:0007669"/>
    <property type="project" value="UniProtKB-UniRule"/>
</dbReference>
<feature type="region of interest" description="Disordered" evidence="7">
    <location>
        <begin position="36"/>
        <end position="125"/>
    </location>
</feature>
<reference evidence="10 11" key="1">
    <citation type="submission" date="2017-11" db="EMBL/GenBank/DDBJ databases">
        <title>Genomic Encyclopedia of Archaeal and Bacterial Type Strains, Phase II (KMG-II): From Individual Species to Whole Genera.</title>
        <authorList>
            <person name="Goeker M."/>
        </authorList>
    </citation>
    <scope>NUCLEOTIDE SEQUENCE [LARGE SCALE GENOMIC DNA]</scope>
    <source>
        <strain evidence="10 11">DSM 22413</strain>
    </source>
</reference>
<evidence type="ECO:0000256" key="6">
    <source>
        <dbReference type="PROSITE-ProRule" id="PRU01373"/>
    </source>
</evidence>
<dbReference type="UniPathway" id="UPA00219"/>
<name>A0A2M8WVM0_9MICO</name>
<keyword evidence="11" id="KW-1185">Reference proteome</keyword>
<dbReference type="Proteomes" id="UP000231586">
    <property type="component" value="Unassembled WGS sequence"/>
</dbReference>
<keyword evidence="8" id="KW-0732">Signal</keyword>
<organism evidence="10 11">
    <name type="scientific">Luteimicrobium subarcticum</name>
    <dbReference type="NCBI Taxonomy" id="620910"/>
    <lineage>
        <taxon>Bacteria</taxon>
        <taxon>Bacillati</taxon>
        <taxon>Actinomycetota</taxon>
        <taxon>Actinomycetes</taxon>
        <taxon>Micrococcales</taxon>
        <taxon>Luteimicrobium</taxon>
    </lineage>
</organism>
<feature type="compositionally biased region" description="Low complexity" evidence="7">
    <location>
        <begin position="50"/>
        <end position="69"/>
    </location>
</feature>
<feature type="domain" description="L,D-TPase catalytic" evidence="9">
    <location>
        <begin position="195"/>
        <end position="322"/>
    </location>
</feature>
<evidence type="ECO:0000313" key="11">
    <source>
        <dbReference type="Proteomes" id="UP000231586"/>
    </source>
</evidence>
<feature type="active site" description="Nucleophile" evidence="6">
    <location>
        <position position="296"/>
    </location>
</feature>
<dbReference type="InterPro" id="IPR002477">
    <property type="entry name" value="Peptidoglycan-bd-like"/>
</dbReference>
<keyword evidence="3 6" id="KW-0133">Cell shape</keyword>
<dbReference type="Gene3D" id="1.10.101.10">
    <property type="entry name" value="PGBD-like superfamily/PGBD"/>
    <property type="match status" value="1"/>
</dbReference>
<keyword evidence="5 6" id="KW-0961">Cell wall biogenesis/degradation</keyword>
<comment type="pathway">
    <text evidence="1 6">Cell wall biogenesis; peptidoglycan biosynthesis.</text>
</comment>
<keyword evidence="4 6" id="KW-0573">Peptidoglycan synthesis</keyword>
<dbReference type="GO" id="GO:0005576">
    <property type="term" value="C:extracellular region"/>
    <property type="evidence" value="ECO:0007669"/>
    <property type="project" value="TreeGrafter"/>
</dbReference>
<dbReference type="PANTHER" id="PTHR30582:SF2">
    <property type="entry name" value="L,D-TRANSPEPTIDASE YCIB-RELATED"/>
    <property type="match status" value="1"/>
</dbReference>
<feature type="chain" id="PRO_5038405817" evidence="8">
    <location>
        <begin position="30"/>
        <end position="322"/>
    </location>
</feature>
<evidence type="ECO:0000256" key="2">
    <source>
        <dbReference type="ARBA" id="ARBA00022679"/>
    </source>
</evidence>
<evidence type="ECO:0000313" key="10">
    <source>
        <dbReference type="EMBL" id="PJI94946.1"/>
    </source>
</evidence>
<protein>
    <submittedName>
        <fullName evidence="10">Putative peptidoglycan binding protein</fullName>
    </submittedName>
</protein>
<evidence type="ECO:0000256" key="5">
    <source>
        <dbReference type="ARBA" id="ARBA00023316"/>
    </source>
</evidence>
<dbReference type="Gene3D" id="2.40.440.10">
    <property type="entry name" value="L,D-transpeptidase catalytic domain-like"/>
    <property type="match status" value="1"/>
</dbReference>
<proteinExistence type="predicted"/>
<feature type="compositionally biased region" description="Low complexity" evidence="7">
    <location>
        <begin position="79"/>
        <end position="112"/>
    </location>
</feature>
<dbReference type="GO" id="GO:0016740">
    <property type="term" value="F:transferase activity"/>
    <property type="evidence" value="ECO:0007669"/>
    <property type="project" value="UniProtKB-KW"/>
</dbReference>
<evidence type="ECO:0000256" key="4">
    <source>
        <dbReference type="ARBA" id="ARBA00022984"/>
    </source>
</evidence>
<dbReference type="InterPro" id="IPR036365">
    <property type="entry name" value="PGBD-like_sf"/>
</dbReference>
<dbReference type="PROSITE" id="PS51257">
    <property type="entry name" value="PROKAR_LIPOPROTEIN"/>
    <property type="match status" value="1"/>
</dbReference>
<comment type="caution">
    <text evidence="10">The sequence shown here is derived from an EMBL/GenBank/DDBJ whole genome shotgun (WGS) entry which is preliminary data.</text>
</comment>
<keyword evidence="2" id="KW-0808">Transferase</keyword>
<dbReference type="OrthoDB" id="9810670at2"/>
<dbReference type="RefSeq" id="WP_100348885.1">
    <property type="nucleotide sequence ID" value="NZ_PGTZ01000006.1"/>
</dbReference>
<sequence>MTLGRGLRTRTRRTVAAAALGTAAMVLVAGCGASGTSTGMPSDAPGPQVTTAEATGPTTPSPTTTTEPPAGSPSPTEPVAPTTATTPEPAATSTPEPTSSAASSTPKPTKTARVTEHKDLRSGDSGARVLALQKKLLANGYWITDADGSFGPSTLQAVWALQKVAGLGRDGVVGPKTLAAVEAGTLPTPRSRSGHVIEVDLAKQVLLIVDDGHVTTVLNASTGSGKQFSSPSGPSKGTQFTAVTPTGTYRIGRQYDALYESRLGLGKMWRPKFFNGGIAIHGLWYDVPPYPASHGCVRVSNPAMDWIWSADQAPQGTTVIVY</sequence>
<accession>A0A2M8WVM0</accession>
<dbReference type="Pfam" id="PF01471">
    <property type="entry name" value="PG_binding_1"/>
    <property type="match status" value="1"/>
</dbReference>
<dbReference type="CDD" id="cd16913">
    <property type="entry name" value="YkuD_like"/>
    <property type="match status" value="1"/>
</dbReference>
<dbReference type="PROSITE" id="PS52029">
    <property type="entry name" value="LD_TPASE"/>
    <property type="match status" value="1"/>
</dbReference>
<dbReference type="GO" id="GO:0018104">
    <property type="term" value="P:peptidoglycan-protein cross-linking"/>
    <property type="evidence" value="ECO:0007669"/>
    <property type="project" value="TreeGrafter"/>
</dbReference>
<dbReference type="InterPro" id="IPR036366">
    <property type="entry name" value="PGBDSf"/>
</dbReference>
<evidence type="ECO:0000256" key="7">
    <source>
        <dbReference type="SAM" id="MobiDB-lite"/>
    </source>
</evidence>
<dbReference type="InterPro" id="IPR050979">
    <property type="entry name" value="LD-transpeptidase"/>
</dbReference>
<dbReference type="SUPFAM" id="SSF47090">
    <property type="entry name" value="PGBD-like"/>
    <property type="match status" value="1"/>
</dbReference>